<dbReference type="InterPro" id="IPR001810">
    <property type="entry name" value="F-box_dom"/>
</dbReference>
<feature type="domain" description="F-box protein AT5G49610-like beta-propeller" evidence="2">
    <location>
        <begin position="102"/>
        <end position="358"/>
    </location>
</feature>
<dbReference type="eggNOG" id="ENOG502SKDB">
    <property type="taxonomic scope" value="Eukaryota"/>
</dbReference>
<evidence type="ECO:0000259" key="2">
    <source>
        <dbReference type="Pfam" id="PF23635"/>
    </source>
</evidence>
<dbReference type="Gene3D" id="1.20.1280.50">
    <property type="match status" value="1"/>
</dbReference>
<evidence type="ECO:0000313" key="3">
    <source>
        <dbReference type="EMBL" id="OQU88331.1"/>
    </source>
</evidence>
<evidence type="ECO:0000259" key="1">
    <source>
        <dbReference type="Pfam" id="PF00646"/>
    </source>
</evidence>
<dbReference type="Gramene" id="OQU88331">
    <property type="protein sequence ID" value="OQU88331"/>
    <property type="gene ID" value="SORBI_3002G014100"/>
</dbReference>
<dbReference type="AlphaFoldDB" id="A0A1W0W1V6"/>
<dbReference type="Pfam" id="PF23635">
    <property type="entry name" value="Beta-prop_AT5G49610-like"/>
    <property type="match status" value="1"/>
</dbReference>
<evidence type="ECO:0000313" key="4">
    <source>
        <dbReference type="Proteomes" id="UP000000768"/>
    </source>
</evidence>
<dbReference type="Pfam" id="PF00646">
    <property type="entry name" value="F-box"/>
    <property type="match status" value="1"/>
</dbReference>
<protein>
    <submittedName>
        <fullName evidence="3">Uncharacterized protein</fullName>
    </submittedName>
</protein>
<reference evidence="4" key="2">
    <citation type="journal article" date="2018" name="Plant J.">
        <title>The Sorghum bicolor reference genome: improved assembly, gene annotations, a transcriptome atlas, and signatures of genome organization.</title>
        <authorList>
            <person name="McCormick R.F."/>
            <person name="Truong S.K."/>
            <person name="Sreedasyam A."/>
            <person name="Jenkins J."/>
            <person name="Shu S."/>
            <person name="Sims D."/>
            <person name="Kennedy M."/>
            <person name="Amirebrahimi M."/>
            <person name="Weers B.D."/>
            <person name="McKinley B."/>
            <person name="Mattison A."/>
            <person name="Morishige D.T."/>
            <person name="Grimwood J."/>
            <person name="Schmutz J."/>
            <person name="Mullet J.E."/>
        </authorList>
    </citation>
    <scope>NUCLEOTIDE SEQUENCE [LARGE SCALE GENOMIC DNA]</scope>
    <source>
        <strain evidence="4">cv. BTx623</strain>
    </source>
</reference>
<dbReference type="InterPro" id="IPR056594">
    <property type="entry name" value="AT5G49610-like_b-prop"/>
</dbReference>
<sequence length="374" mass="42256">MSEPSLPPPPPPSLMEELIEEILLRLPPQEPASLFRAALVCKPWRRLVTSPRFQRRFREFHRRTPPMLGFLCDNHGDGDRCSFVRTTASSPLHATTSRWRPLDARHGRVLLREPTRNVLVVWDPITDDRQVLPVLPRWAVTCTAAILCGAAACDHHDCHRGGSFLVVFVGTDPRNMFVCTYDSSDYFAAWSEPISLHHLNDCYIYAGYSPAVLLGNELYLGIPMTNTALKYDLELCEISWIQLPTLHYCDQRSVLTTTEDGLGLISLLDGKLCMWLRMDNPEANNNAGWTQFKTIDFGSDPFFTSDAFVVGFADGLDIVFVTVNGVVCTVDLKTYMVKKVYNGRGIHAVFPYMRFFSPELEANCLGDEELCSWI</sequence>
<keyword evidence="4" id="KW-1185">Reference proteome</keyword>
<dbReference type="PANTHER" id="PTHR32133">
    <property type="entry name" value="OS07G0120400 PROTEIN"/>
    <property type="match status" value="1"/>
</dbReference>
<dbReference type="EMBL" id="CM000761">
    <property type="protein sequence ID" value="OQU88331.1"/>
    <property type="molecule type" value="Genomic_DNA"/>
</dbReference>
<accession>A0A1W0W1V6</accession>
<proteinExistence type="predicted"/>
<dbReference type="SUPFAM" id="SSF81383">
    <property type="entry name" value="F-box domain"/>
    <property type="match status" value="1"/>
</dbReference>
<dbReference type="PANTHER" id="PTHR32133:SF297">
    <property type="entry name" value="F-BOX DOMAIN-CONTAINING PROTEIN"/>
    <property type="match status" value="1"/>
</dbReference>
<gene>
    <name evidence="3" type="ORF">SORBI_3002G014100</name>
</gene>
<dbReference type="InParanoid" id="A0A1W0W1V6"/>
<reference evidence="3 4" key="1">
    <citation type="journal article" date="2009" name="Nature">
        <title>The Sorghum bicolor genome and the diversification of grasses.</title>
        <authorList>
            <person name="Paterson A.H."/>
            <person name="Bowers J.E."/>
            <person name="Bruggmann R."/>
            <person name="Dubchak I."/>
            <person name="Grimwood J."/>
            <person name="Gundlach H."/>
            <person name="Haberer G."/>
            <person name="Hellsten U."/>
            <person name="Mitros T."/>
            <person name="Poliakov A."/>
            <person name="Schmutz J."/>
            <person name="Spannagl M."/>
            <person name="Tang H."/>
            <person name="Wang X."/>
            <person name="Wicker T."/>
            <person name="Bharti A.K."/>
            <person name="Chapman J."/>
            <person name="Feltus F.A."/>
            <person name="Gowik U."/>
            <person name="Grigoriev I.V."/>
            <person name="Lyons E."/>
            <person name="Maher C.A."/>
            <person name="Martis M."/>
            <person name="Narechania A."/>
            <person name="Otillar R.P."/>
            <person name="Penning B.W."/>
            <person name="Salamov A.A."/>
            <person name="Wang Y."/>
            <person name="Zhang L."/>
            <person name="Carpita N.C."/>
            <person name="Freeling M."/>
            <person name="Gingle A.R."/>
            <person name="Hash C.T."/>
            <person name="Keller B."/>
            <person name="Klein P."/>
            <person name="Kresovich S."/>
            <person name="McCann M.C."/>
            <person name="Ming R."/>
            <person name="Peterson D.G."/>
            <person name="Mehboob-ur-Rahman"/>
            <person name="Ware D."/>
            <person name="Westhoff P."/>
            <person name="Mayer K.F."/>
            <person name="Messing J."/>
            <person name="Rokhsar D.S."/>
        </authorList>
    </citation>
    <scope>NUCLEOTIDE SEQUENCE [LARGE SCALE GENOMIC DNA]</scope>
    <source>
        <strain evidence="4">cv. BTx623</strain>
    </source>
</reference>
<feature type="domain" description="F-box" evidence="1">
    <location>
        <begin position="16"/>
        <end position="53"/>
    </location>
</feature>
<name>A0A1W0W1V6_SORBI</name>
<organism evidence="3 4">
    <name type="scientific">Sorghum bicolor</name>
    <name type="common">Sorghum</name>
    <name type="synonym">Sorghum vulgare</name>
    <dbReference type="NCBI Taxonomy" id="4558"/>
    <lineage>
        <taxon>Eukaryota</taxon>
        <taxon>Viridiplantae</taxon>
        <taxon>Streptophyta</taxon>
        <taxon>Embryophyta</taxon>
        <taxon>Tracheophyta</taxon>
        <taxon>Spermatophyta</taxon>
        <taxon>Magnoliopsida</taxon>
        <taxon>Liliopsida</taxon>
        <taxon>Poales</taxon>
        <taxon>Poaceae</taxon>
        <taxon>PACMAD clade</taxon>
        <taxon>Panicoideae</taxon>
        <taxon>Andropogonodae</taxon>
        <taxon>Andropogoneae</taxon>
        <taxon>Sorghinae</taxon>
        <taxon>Sorghum</taxon>
    </lineage>
</organism>
<dbReference type="Proteomes" id="UP000000768">
    <property type="component" value="Chromosome 2"/>
</dbReference>
<dbReference type="OMA" id="WRINAHI"/>
<dbReference type="InterPro" id="IPR036047">
    <property type="entry name" value="F-box-like_dom_sf"/>
</dbReference>